<feature type="non-terminal residue" evidence="1">
    <location>
        <position position="1"/>
    </location>
</feature>
<keyword evidence="2" id="KW-1185">Reference proteome</keyword>
<reference evidence="1 2" key="1">
    <citation type="submission" date="2020-02" db="EMBL/GenBank/DDBJ databases">
        <authorList>
            <person name="Ferguson B K."/>
        </authorList>
    </citation>
    <scope>NUCLEOTIDE SEQUENCE [LARGE SCALE GENOMIC DNA]</scope>
</reference>
<sequence>CTLRNFAAIKTNENHELPNLNSKMCMQREDAFNEETIDRSRARPPIPAAVVVRDKEAGASRRARPVVAAGLIFLL</sequence>
<dbReference type="EMBL" id="CADCXV010000846">
    <property type="protein sequence ID" value="CAB0037121.1"/>
    <property type="molecule type" value="Genomic_DNA"/>
</dbReference>
<gene>
    <name evidence="1" type="ORF">TBRA_LOCUS8958</name>
</gene>
<dbReference type="Proteomes" id="UP000479190">
    <property type="component" value="Unassembled WGS sequence"/>
</dbReference>
<accession>A0A6H5INE6</accession>
<organism evidence="1 2">
    <name type="scientific">Trichogramma brassicae</name>
    <dbReference type="NCBI Taxonomy" id="86971"/>
    <lineage>
        <taxon>Eukaryota</taxon>
        <taxon>Metazoa</taxon>
        <taxon>Ecdysozoa</taxon>
        <taxon>Arthropoda</taxon>
        <taxon>Hexapoda</taxon>
        <taxon>Insecta</taxon>
        <taxon>Pterygota</taxon>
        <taxon>Neoptera</taxon>
        <taxon>Endopterygota</taxon>
        <taxon>Hymenoptera</taxon>
        <taxon>Apocrita</taxon>
        <taxon>Proctotrupomorpha</taxon>
        <taxon>Chalcidoidea</taxon>
        <taxon>Trichogrammatidae</taxon>
        <taxon>Trichogramma</taxon>
    </lineage>
</organism>
<proteinExistence type="predicted"/>
<name>A0A6H5INE6_9HYME</name>
<evidence type="ECO:0000313" key="2">
    <source>
        <dbReference type="Proteomes" id="UP000479190"/>
    </source>
</evidence>
<evidence type="ECO:0000313" key="1">
    <source>
        <dbReference type="EMBL" id="CAB0037121.1"/>
    </source>
</evidence>
<protein>
    <submittedName>
        <fullName evidence="1">Uncharacterized protein</fullName>
    </submittedName>
</protein>
<dbReference type="AlphaFoldDB" id="A0A6H5INE6"/>